<protein>
    <recommendedName>
        <fullName evidence="4">Flagellar motor switch protein FliG</fullName>
    </recommendedName>
</protein>
<dbReference type="Pfam" id="PF01706">
    <property type="entry name" value="FliG_C"/>
    <property type="match status" value="1"/>
</dbReference>
<keyword evidence="5" id="KW-1003">Cell membrane</keyword>
<dbReference type="Pfam" id="PF14842">
    <property type="entry name" value="FliG_N"/>
    <property type="match status" value="1"/>
</dbReference>
<dbReference type="GO" id="GO:0009425">
    <property type="term" value="C:bacterial-type flagellum basal body"/>
    <property type="evidence" value="ECO:0007669"/>
    <property type="project" value="UniProtKB-SubCell"/>
</dbReference>
<accession>A0A090VU39</accession>
<feature type="domain" description="Flagellar motor switch protein FliG middle" evidence="12">
    <location>
        <begin position="123"/>
        <end position="194"/>
    </location>
</feature>
<dbReference type="PANTHER" id="PTHR30534">
    <property type="entry name" value="FLAGELLAR MOTOR SWITCH PROTEIN FLIG"/>
    <property type="match status" value="1"/>
</dbReference>
<dbReference type="SUPFAM" id="SSF48029">
    <property type="entry name" value="FliG"/>
    <property type="match status" value="2"/>
</dbReference>
<dbReference type="Gene3D" id="1.10.220.30">
    <property type="match status" value="3"/>
</dbReference>
<keyword evidence="14" id="KW-0282">Flagellum</keyword>
<dbReference type="InterPro" id="IPR032779">
    <property type="entry name" value="FliG_M"/>
</dbReference>
<evidence type="ECO:0000259" key="13">
    <source>
        <dbReference type="Pfam" id="PF14842"/>
    </source>
</evidence>
<comment type="subcellular location">
    <subcellularLocation>
        <location evidence="1">Bacterial flagellum basal body</location>
    </subcellularLocation>
    <subcellularLocation>
        <location evidence="2">Cell inner membrane</location>
        <topology evidence="2">Peripheral membrane protein</topology>
        <orientation evidence="2">Cytoplasmic side</orientation>
    </subcellularLocation>
</comment>
<gene>
    <name evidence="14" type="primary">fliG</name>
    <name evidence="14" type="ORF">EV102420_12_02130</name>
</gene>
<dbReference type="EMBL" id="BBMZ01000012">
    <property type="protein sequence ID" value="GAL58707.1"/>
    <property type="molecule type" value="Genomic_DNA"/>
</dbReference>
<keyword evidence="15" id="KW-1185">Reference proteome</keyword>
<dbReference type="GO" id="GO:0005886">
    <property type="term" value="C:plasma membrane"/>
    <property type="evidence" value="ECO:0007669"/>
    <property type="project" value="UniProtKB-SubCell"/>
</dbReference>
<evidence type="ECO:0000256" key="9">
    <source>
        <dbReference type="ARBA" id="ARBA00023143"/>
    </source>
</evidence>
<dbReference type="InterPro" id="IPR011002">
    <property type="entry name" value="FliG_a-hlx"/>
</dbReference>
<organism evidence="14 15">
    <name type="scientific">Pseudescherichia vulneris NBRC 102420</name>
    <dbReference type="NCBI Taxonomy" id="1115515"/>
    <lineage>
        <taxon>Bacteria</taxon>
        <taxon>Pseudomonadati</taxon>
        <taxon>Pseudomonadota</taxon>
        <taxon>Gammaproteobacteria</taxon>
        <taxon>Enterobacterales</taxon>
        <taxon>Enterobacteriaceae</taxon>
        <taxon>Pseudescherichia</taxon>
    </lineage>
</organism>
<sequence length="339" mass="38235">MSELTVNKSPGSASYLEQAAILLLCLGEEAAATVMQKLSREEVVRLSEYMARLSGVKTSQARKVINNFFDEFREQSGINGASRVMLQGILNKALGGEIASSVINGIYGDEIRSRMARLQWVDPRQLAALIAEEHLQLQAVFLAFLTPEIAATVLTYMNDAVQDEILYRIARLNDVNRDVVDELDRLIERGLSVLSEHGSKVKGIKQAADIVNRFQGNQQQILDRLRELDASVLDQLQDEMYDFFILSRQSEEVRRRLLDEIPMEEWAVALKGTEPPLRRAIFAVMPKRQAQQLETITARLGPVPISRIEQVRREIMAVARELEEAGEIQLQLFAEQTAE</sequence>
<evidence type="ECO:0000259" key="12">
    <source>
        <dbReference type="Pfam" id="PF14841"/>
    </source>
</evidence>
<dbReference type="InterPro" id="IPR000090">
    <property type="entry name" value="Flg_Motor_Flig"/>
</dbReference>
<dbReference type="GO" id="GO:0003774">
    <property type="term" value="F:cytoskeletal motor activity"/>
    <property type="evidence" value="ECO:0007669"/>
    <property type="project" value="InterPro"/>
</dbReference>
<keyword evidence="9" id="KW-0975">Bacterial flagellum</keyword>
<evidence type="ECO:0000256" key="2">
    <source>
        <dbReference type="ARBA" id="ARBA00004515"/>
    </source>
</evidence>
<dbReference type="InterPro" id="IPR028263">
    <property type="entry name" value="FliG_N"/>
</dbReference>
<dbReference type="PANTHER" id="PTHR30534:SF0">
    <property type="entry name" value="FLAGELLAR MOTOR SWITCH PROTEIN FLIG"/>
    <property type="match status" value="1"/>
</dbReference>
<keyword evidence="14" id="KW-0966">Cell projection</keyword>
<dbReference type="AlphaFoldDB" id="A0A090VU39"/>
<evidence type="ECO:0000256" key="5">
    <source>
        <dbReference type="ARBA" id="ARBA00022475"/>
    </source>
</evidence>
<dbReference type="PRINTS" id="PR00954">
    <property type="entry name" value="FLGMOTORFLIG"/>
</dbReference>
<dbReference type="Pfam" id="PF14841">
    <property type="entry name" value="FliG_M"/>
    <property type="match status" value="1"/>
</dbReference>
<dbReference type="GO" id="GO:0071973">
    <property type="term" value="P:bacterial-type flagellum-dependent cell motility"/>
    <property type="evidence" value="ECO:0007669"/>
    <property type="project" value="InterPro"/>
</dbReference>
<reference evidence="14 15" key="1">
    <citation type="submission" date="2014-09" db="EMBL/GenBank/DDBJ databases">
        <title>Whole genome shotgun sequence of Escherichia vulneris NBRC 102420.</title>
        <authorList>
            <person name="Yoshida Y."/>
            <person name="Hosoyama A."/>
            <person name="Tsuchikane K."/>
            <person name="Ohji S."/>
            <person name="Ichikawa N."/>
            <person name="Kimura A."/>
            <person name="Yamazoe A."/>
            <person name="Ezaki T."/>
            <person name="Fujita N."/>
        </authorList>
    </citation>
    <scope>NUCLEOTIDE SEQUENCE [LARGE SCALE GENOMIC DNA]</scope>
    <source>
        <strain evidence="14 15">NBRC 102420</strain>
    </source>
</reference>
<keyword evidence="7" id="KW-0283">Flagellar rotation</keyword>
<evidence type="ECO:0000256" key="3">
    <source>
        <dbReference type="ARBA" id="ARBA00010299"/>
    </source>
</evidence>
<keyword evidence="6" id="KW-0145">Chemotaxis</keyword>
<dbReference type="RefSeq" id="WP_042391864.1">
    <property type="nucleotide sequence ID" value="NZ_BBMZ01000012.1"/>
</dbReference>
<comment type="similarity">
    <text evidence="3">Belongs to the FliG family.</text>
</comment>
<evidence type="ECO:0000256" key="4">
    <source>
        <dbReference type="ARBA" id="ARBA00021870"/>
    </source>
</evidence>
<name>A0A090VU39_PSEVU</name>
<dbReference type="OrthoDB" id="358614at2"/>
<dbReference type="InterPro" id="IPR023087">
    <property type="entry name" value="Flg_Motor_Flig_C"/>
</dbReference>
<feature type="domain" description="Flagellar motor switch protein FliG C-terminal" evidence="11">
    <location>
        <begin position="224"/>
        <end position="330"/>
    </location>
</feature>
<keyword evidence="8" id="KW-0472">Membrane</keyword>
<feature type="domain" description="Flagellar motor switch protein FliG N-terminal" evidence="13">
    <location>
        <begin position="16"/>
        <end position="108"/>
    </location>
</feature>
<evidence type="ECO:0000256" key="10">
    <source>
        <dbReference type="ARBA" id="ARBA00025598"/>
    </source>
</evidence>
<evidence type="ECO:0000313" key="14">
    <source>
        <dbReference type="EMBL" id="GAL58707.1"/>
    </source>
</evidence>
<evidence type="ECO:0000256" key="6">
    <source>
        <dbReference type="ARBA" id="ARBA00022500"/>
    </source>
</evidence>
<comment type="caution">
    <text evidence="14">The sequence shown here is derived from an EMBL/GenBank/DDBJ whole genome shotgun (WGS) entry which is preliminary data.</text>
</comment>
<evidence type="ECO:0000313" key="15">
    <source>
        <dbReference type="Proteomes" id="UP000029462"/>
    </source>
</evidence>
<keyword evidence="14" id="KW-0969">Cilium</keyword>
<evidence type="ECO:0000256" key="7">
    <source>
        <dbReference type="ARBA" id="ARBA00022779"/>
    </source>
</evidence>
<evidence type="ECO:0000259" key="11">
    <source>
        <dbReference type="Pfam" id="PF01706"/>
    </source>
</evidence>
<evidence type="ECO:0000256" key="1">
    <source>
        <dbReference type="ARBA" id="ARBA00004117"/>
    </source>
</evidence>
<comment type="function">
    <text evidence="10">FliG is one of three proteins (FliG, FliN, FliM) that forms the rotor-mounted switch complex (C ring), located at the base of the basal body. This complex interacts with the CheY and CheZ chemotaxis proteins, in addition to contacting components of the motor that determine the direction of flagellar rotation.</text>
</comment>
<dbReference type="eggNOG" id="COG1536">
    <property type="taxonomic scope" value="Bacteria"/>
</dbReference>
<dbReference type="STRING" id="1115515.EV102420_12_02130"/>
<evidence type="ECO:0000256" key="8">
    <source>
        <dbReference type="ARBA" id="ARBA00023136"/>
    </source>
</evidence>
<proteinExistence type="inferred from homology"/>
<dbReference type="GO" id="GO:0006935">
    <property type="term" value="P:chemotaxis"/>
    <property type="evidence" value="ECO:0007669"/>
    <property type="project" value="UniProtKB-KW"/>
</dbReference>
<dbReference type="Proteomes" id="UP000029462">
    <property type="component" value="Unassembled WGS sequence"/>
</dbReference>